<proteinExistence type="predicted"/>
<organism evidence="5 6">
    <name type="scientific">Anoxybacillus pushchinoensis</name>
    <dbReference type="NCBI Taxonomy" id="150248"/>
    <lineage>
        <taxon>Bacteria</taxon>
        <taxon>Bacillati</taxon>
        <taxon>Bacillota</taxon>
        <taxon>Bacilli</taxon>
        <taxon>Bacillales</taxon>
        <taxon>Anoxybacillaceae</taxon>
        <taxon>Anoxybacillus</taxon>
    </lineage>
</organism>
<accession>A0A1I0U6Y9</accession>
<evidence type="ECO:0000256" key="3">
    <source>
        <dbReference type="ARBA" id="ARBA00022840"/>
    </source>
</evidence>
<dbReference type="Pfam" id="PF00005">
    <property type="entry name" value="ABC_tran"/>
    <property type="match status" value="1"/>
</dbReference>
<evidence type="ECO:0000313" key="5">
    <source>
        <dbReference type="EMBL" id="SFA59842.1"/>
    </source>
</evidence>
<dbReference type="AlphaFoldDB" id="A0A1I0U6Y9"/>
<dbReference type="GO" id="GO:0005524">
    <property type="term" value="F:ATP binding"/>
    <property type="evidence" value="ECO:0007669"/>
    <property type="project" value="UniProtKB-KW"/>
</dbReference>
<keyword evidence="6" id="KW-1185">Reference proteome</keyword>
<dbReference type="InterPro" id="IPR027417">
    <property type="entry name" value="P-loop_NTPase"/>
</dbReference>
<evidence type="ECO:0000259" key="4">
    <source>
        <dbReference type="PROSITE" id="PS50893"/>
    </source>
</evidence>
<dbReference type="PANTHER" id="PTHR42939">
    <property type="entry name" value="ABC TRANSPORTER ATP-BINDING PROTEIN ALBC-RELATED"/>
    <property type="match status" value="1"/>
</dbReference>
<dbReference type="Gene3D" id="3.40.50.300">
    <property type="entry name" value="P-loop containing nucleotide triphosphate hydrolases"/>
    <property type="match status" value="1"/>
</dbReference>
<dbReference type="InterPro" id="IPR051782">
    <property type="entry name" value="ABC_Transporter_VariousFunc"/>
</dbReference>
<protein>
    <submittedName>
        <fullName evidence="5">ABC-2 type transport system ATP-binding protein</fullName>
    </submittedName>
</protein>
<dbReference type="OrthoDB" id="1689883at2"/>
<dbReference type="STRING" id="150248.SAMN05216169_10962"/>
<keyword evidence="1" id="KW-0813">Transport</keyword>
<feature type="domain" description="ABC transporter" evidence="4">
    <location>
        <begin position="2"/>
        <end position="231"/>
    </location>
</feature>
<reference evidence="6" key="1">
    <citation type="submission" date="2016-10" db="EMBL/GenBank/DDBJ databases">
        <authorList>
            <person name="Varghese N."/>
            <person name="Submissions S."/>
        </authorList>
    </citation>
    <scope>NUCLEOTIDE SEQUENCE [LARGE SCALE GENOMIC DNA]</scope>
    <source>
        <strain evidence="6">K1</strain>
    </source>
</reference>
<dbReference type="SMART" id="SM00382">
    <property type="entry name" value="AAA"/>
    <property type="match status" value="1"/>
</dbReference>
<dbReference type="RefSeq" id="WP_091705219.1">
    <property type="nucleotide sequence ID" value="NZ_FOJQ01000096.1"/>
</dbReference>
<dbReference type="PROSITE" id="PS50893">
    <property type="entry name" value="ABC_TRANSPORTER_2"/>
    <property type="match status" value="1"/>
</dbReference>
<keyword evidence="2" id="KW-0547">Nucleotide-binding</keyword>
<dbReference type="GO" id="GO:0016887">
    <property type="term" value="F:ATP hydrolysis activity"/>
    <property type="evidence" value="ECO:0007669"/>
    <property type="project" value="InterPro"/>
</dbReference>
<dbReference type="InterPro" id="IPR003593">
    <property type="entry name" value="AAA+_ATPase"/>
</dbReference>
<dbReference type="PANTHER" id="PTHR42939:SF1">
    <property type="entry name" value="ABC TRANSPORTER ATP-BINDING PROTEIN ALBC-RELATED"/>
    <property type="match status" value="1"/>
</dbReference>
<evidence type="ECO:0000313" key="6">
    <source>
        <dbReference type="Proteomes" id="UP000198979"/>
    </source>
</evidence>
<dbReference type="EMBL" id="FOJQ01000096">
    <property type="protein sequence ID" value="SFA59842.1"/>
    <property type="molecule type" value="Genomic_DNA"/>
</dbReference>
<evidence type="ECO:0000256" key="1">
    <source>
        <dbReference type="ARBA" id="ARBA00022448"/>
    </source>
</evidence>
<evidence type="ECO:0000256" key="2">
    <source>
        <dbReference type="ARBA" id="ARBA00022741"/>
    </source>
</evidence>
<keyword evidence="3 5" id="KW-0067">ATP-binding</keyword>
<name>A0A1I0U6Y9_9BACL</name>
<gene>
    <name evidence="5" type="ORF">SAMN05216169_10962</name>
</gene>
<dbReference type="SUPFAM" id="SSF52540">
    <property type="entry name" value="P-loop containing nucleoside triphosphate hydrolases"/>
    <property type="match status" value="1"/>
</dbReference>
<dbReference type="InterPro" id="IPR003439">
    <property type="entry name" value="ABC_transporter-like_ATP-bd"/>
</dbReference>
<sequence>MLRLEHITIKYNERVIFRDLSYQFQENKIYGLIGRNGAGKTTLLKTIARLKKEEHGDIFWGDVSIKNKDYFDLDATFISDDHSFFQDLTMYEQMLFLCKIKGLQKTKAQKKIEEIVDLFKLGDYIDYFPHALSRGTLQRFGIAFGYLRGSKLLLLDEPFITLDPIQVNTLEKLLISQKSPNRIIVVSSHDLDSLEAICDEYLIIKDKNVIRYLPNEIGRSTITQIIGDSYE</sequence>
<dbReference type="Proteomes" id="UP000198979">
    <property type="component" value="Unassembled WGS sequence"/>
</dbReference>